<evidence type="ECO:0000313" key="2">
    <source>
        <dbReference type="Proteomes" id="UP000002365"/>
    </source>
</evidence>
<dbReference type="Proteomes" id="UP000002365">
    <property type="component" value="Chromosome"/>
</dbReference>
<reference evidence="1 2" key="1">
    <citation type="journal article" date="2011" name="J. Bacteriol.">
        <title>Genome sequences of the biotechnologically important Bacillus megaterium strains QM B1551 and DSM319.</title>
        <authorList>
            <person name="Eppinger M."/>
            <person name="Bunk B."/>
            <person name="Johns M.A."/>
            <person name="Edirisinghe J.N."/>
            <person name="Kutumbaka K.K."/>
            <person name="Koenig S.S."/>
            <person name="Huot Creasy H."/>
            <person name="Rosovitz M.J."/>
            <person name="Riley D.R."/>
            <person name="Daugherty S."/>
            <person name="Martin M."/>
            <person name="Elbourne L.D."/>
            <person name="Paulsen I."/>
            <person name="Biedendieck R."/>
            <person name="Braun C."/>
            <person name="Grayburn S."/>
            <person name="Dhingra S."/>
            <person name="Lukyanchuk V."/>
            <person name="Ball B."/>
            <person name="Ul-Qamar R."/>
            <person name="Seibel J."/>
            <person name="Bremer E."/>
            <person name="Jahn D."/>
            <person name="Ravel J."/>
            <person name="Vary P.S."/>
        </authorList>
    </citation>
    <scope>NUCLEOTIDE SEQUENCE [LARGE SCALE GENOMIC DNA]</scope>
    <source>
        <strain evidence="2">DSM 319 / IMG 1521</strain>
    </source>
</reference>
<sequence>MKEEEEYAYDFSGNSMTLFGFFPFFYEINIFSINSLN</sequence>
<dbReference type="AlphaFoldDB" id="D5DBF8"/>
<proteinExistence type="predicted"/>
<evidence type="ECO:0000313" key="1">
    <source>
        <dbReference type="EMBL" id="ADF37940.1"/>
    </source>
</evidence>
<gene>
    <name evidence="1" type="ordered locus">BMD_1079</name>
</gene>
<accession>D5DBF8</accession>
<dbReference type="EMBL" id="CP001982">
    <property type="protein sequence ID" value="ADF37940.1"/>
    <property type="molecule type" value="Genomic_DNA"/>
</dbReference>
<protein>
    <submittedName>
        <fullName evidence="1">Uncharacterized protein</fullName>
    </submittedName>
</protein>
<organism evidence="1 2">
    <name type="scientific">Priestia megaterium (strain DSM 319 / IMG 1521)</name>
    <name type="common">Bacillus megaterium</name>
    <dbReference type="NCBI Taxonomy" id="592022"/>
    <lineage>
        <taxon>Bacteria</taxon>
        <taxon>Bacillati</taxon>
        <taxon>Bacillota</taxon>
        <taxon>Bacilli</taxon>
        <taxon>Bacillales</taxon>
        <taxon>Bacillaceae</taxon>
        <taxon>Priestia</taxon>
    </lineage>
</organism>
<dbReference type="KEGG" id="bmd:BMD_1079"/>
<name>D5DBF8_PRIM3</name>
<dbReference type="HOGENOM" id="CLU_3340139_0_0_9"/>